<name>A0ABT6LQB8_9ACTN</name>
<keyword evidence="1" id="KW-0808">Transferase</keyword>
<gene>
    <name evidence="1" type="ORF">M2283_005774</name>
</gene>
<dbReference type="InterPro" id="IPR011009">
    <property type="entry name" value="Kinase-like_dom_sf"/>
</dbReference>
<comment type="caution">
    <text evidence="1">The sequence shown here is derived from an EMBL/GenBank/DDBJ whole genome shotgun (WGS) entry which is preliminary data.</text>
</comment>
<sequence length="341" mass="37158">MATVVKNKMASQAYVPGALRTYAPTLLSPRSIRMRRFTHASIVPRVIDIPGGLTAAQEKYNGAAGRDFIAALPGLAASFLDRWGLRLDGPAMHGVSALVLPVVRADGVPAVLKLQLLDEESVGEPVALRVWDGDGAVRLLDHDEPTGTMLLERLDPARMLSHLPDSREAVLVIARLLAHLTAGPAPADLRRLGDIAGDMLEQTPQALARIPDSAARRLVADCAAAVREVSDTSGDRLLHWDLHFENVLGADRASWLAIDPKPLAGDPGFELLPALYNRFDPAEVRWRFDAMTDVLGLDRERARAWTLGRVLQNCLWEVEDGRPLEEEQLEIGRRLLEGGAG</sequence>
<reference evidence="1 2" key="1">
    <citation type="submission" date="2023-04" db="EMBL/GenBank/DDBJ databases">
        <title>Forest soil microbial communities from Buena Vista Peninsula, Colon Province, Panama.</title>
        <authorList>
            <person name="Bouskill N."/>
        </authorList>
    </citation>
    <scope>NUCLEOTIDE SEQUENCE [LARGE SCALE GENOMIC DNA]</scope>
    <source>
        <strain evidence="1 2">GGS1</strain>
    </source>
</reference>
<dbReference type="EC" id="2.7.1.72" evidence="1"/>
<dbReference type="Proteomes" id="UP001160499">
    <property type="component" value="Unassembled WGS sequence"/>
</dbReference>
<dbReference type="Pfam" id="PF04655">
    <property type="entry name" value="APH_6_hur"/>
    <property type="match status" value="1"/>
</dbReference>
<proteinExistence type="predicted"/>
<dbReference type="EMBL" id="JARXVH010000009">
    <property type="protein sequence ID" value="MDH6218442.1"/>
    <property type="molecule type" value="Genomic_DNA"/>
</dbReference>
<accession>A0ABT6LQB8</accession>
<dbReference type="InterPro" id="IPR006748">
    <property type="entry name" value="NH2Glyco/OHUrea_AB-resist_kin"/>
</dbReference>
<keyword evidence="2" id="KW-1185">Reference proteome</keyword>
<protein>
    <submittedName>
        <fullName evidence="1">Streptomycin 6-kinase</fullName>
        <ecNumber evidence="1">2.7.1.72</ecNumber>
    </submittedName>
</protein>
<dbReference type="SUPFAM" id="SSF56112">
    <property type="entry name" value="Protein kinase-like (PK-like)"/>
    <property type="match status" value="1"/>
</dbReference>
<evidence type="ECO:0000313" key="2">
    <source>
        <dbReference type="Proteomes" id="UP001160499"/>
    </source>
</evidence>
<dbReference type="GO" id="GO:0050300">
    <property type="term" value="F:aminoglycoside 6-kinase activity"/>
    <property type="evidence" value="ECO:0007669"/>
    <property type="project" value="UniProtKB-EC"/>
</dbReference>
<evidence type="ECO:0000313" key="1">
    <source>
        <dbReference type="EMBL" id="MDH6218442.1"/>
    </source>
</evidence>
<organism evidence="1 2">
    <name type="scientific">Streptomyces pseudovenezuelae</name>
    <dbReference type="NCBI Taxonomy" id="67350"/>
    <lineage>
        <taxon>Bacteria</taxon>
        <taxon>Bacillati</taxon>
        <taxon>Actinomycetota</taxon>
        <taxon>Actinomycetes</taxon>
        <taxon>Kitasatosporales</taxon>
        <taxon>Streptomycetaceae</taxon>
        <taxon>Streptomyces</taxon>
        <taxon>Streptomyces aurantiacus group</taxon>
    </lineage>
</organism>